<evidence type="ECO:0000313" key="1">
    <source>
        <dbReference type="EMBL" id="KKN28647.1"/>
    </source>
</evidence>
<name>A0A0F9PV74_9ZZZZ</name>
<protein>
    <submittedName>
        <fullName evidence="1">Uncharacterized protein</fullName>
    </submittedName>
</protein>
<dbReference type="AlphaFoldDB" id="A0A0F9PV74"/>
<accession>A0A0F9PV74</accession>
<gene>
    <name evidence="1" type="ORF">LCGC14_0852200</name>
</gene>
<reference evidence="1" key="1">
    <citation type="journal article" date="2015" name="Nature">
        <title>Complex archaea that bridge the gap between prokaryotes and eukaryotes.</title>
        <authorList>
            <person name="Spang A."/>
            <person name="Saw J.H."/>
            <person name="Jorgensen S.L."/>
            <person name="Zaremba-Niedzwiedzka K."/>
            <person name="Martijn J."/>
            <person name="Lind A.E."/>
            <person name="van Eijk R."/>
            <person name="Schleper C."/>
            <person name="Guy L."/>
            <person name="Ettema T.J."/>
        </authorList>
    </citation>
    <scope>NUCLEOTIDE SEQUENCE</scope>
</reference>
<comment type="caution">
    <text evidence="1">The sequence shown here is derived from an EMBL/GenBank/DDBJ whole genome shotgun (WGS) entry which is preliminary data.</text>
</comment>
<organism evidence="1">
    <name type="scientific">marine sediment metagenome</name>
    <dbReference type="NCBI Taxonomy" id="412755"/>
    <lineage>
        <taxon>unclassified sequences</taxon>
        <taxon>metagenomes</taxon>
        <taxon>ecological metagenomes</taxon>
    </lineage>
</organism>
<dbReference type="EMBL" id="LAZR01002545">
    <property type="protein sequence ID" value="KKN28647.1"/>
    <property type="molecule type" value="Genomic_DNA"/>
</dbReference>
<proteinExistence type="predicted"/>
<sequence>MPKTLRGPEYTADESVTVSTASKALTSGTYGLQHHAFITCETASVRFWLDGMAPTSSVGHQLDAGDTLTLDSPAQIVNVRFIRKDGTDATLRVSYGT</sequence>